<reference evidence="6 7" key="1">
    <citation type="submission" date="2017-07" db="EMBL/GenBank/DDBJ databases">
        <title>An improved, manually edited Actinidia chinensis var. chinensis (kiwifruit) genome highlights the challenges associated with draft genomes and gene prediction in plants.</title>
        <authorList>
            <person name="Pilkington S."/>
            <person name="Crowhurst R."/>
            <person name="Hilario E."/>
            <person name="Nardozza S."/>
            <person name="Fraser L."/>
            <person name="Peng Y."/>
            <person name="Gunaseelan K."/>
            <person name="Simpson R."/>
            <person name="Tahir J."/>
            <person name="Deroles S."/>
            <person name="Templeton K."/>
            <person name="Luo Z."/>
            <person name="Davy M."/>
            <person name="Cheng C."/>
            <person name="Mcneilage M."/>
            <person name="Scaglione D."/>
            <person name="Liu Y."/>
            <person name="Zhang Q."/>
            <person name="Datson P."/>
            <person name="De Silva N."/>
            <person name="Gardiner S."/>
            <person name="Bassett H."/>
            <person name="Chagne D."/>
            <person name="Mccallum J."/>
            <person name="Dzierzon H."/>
            <person name="Deng C."/>
            <person name="Wang Y.-Y."/>
            <person name="Barron N."/>
            <person name="Manako K."/>
            <person name="Bowen J."/>
            <person name="Foster T."/>
            <person name="Erridge Z."/>
            <person name="Tiffin H."/>
            <person name="Waite C."/>
            <person name="Davies K."/>
            <person name="Grierson E."/>
            <person name="Laing W."/>
            <person name="Kirk R."/>
            <person name="Chen X."/>
            <person name="Wood M."/>
            <person name="Montefiori M."/>
            <person name="Brummell D."/>
            <person name="Schwinn K."/>
            <person name="Catanach A."/>
            <person name="Fullerton C."/>
            <person name="Li D."/>
            <person name="Meiyalaghan S."/>
            <person name="Nieuwenhuizen N."/>
            <person name="Read N."/>
            <person name="Prakash R."/>
            <person name="Hunter D."/>
            <person name="Zhang H."/>
            <person name="Mckenzie M."/>
            <person name="Knabel M."/>
            <person name="Harris A."/>
            <person name="Allan A."/>
            <person name="Chen A."/>
            <person name="Janssen B."/>
            <person name="Plunkett B."/>
            <person name="Dwamena C."/>
            <person name="Voogd C."/>
            <person name="Leif D."/>
            <person name="Lafferty D."/>
            <person name="Souleyre E."/>
            <person name="Varkonyi-Gasic E."/>
            <person name="Gambi F."/>
            <person name="Hanley J."/>
            <person name="Yao J.-L."/>
            <person name="Cheung J."/>
            <person name="David K."/>
            <person name="Warren B."/>
            <person name="Marsh K."/>
            <person name="Snowden K."/>
            <person name="Lin-Wang K."/>
            <person name="Brian L."/>
            <person name="Martinez-Sanchez M."/>
            <person name="Wang M."/>
            <person name="Ileperuma N."/>
            <person name="Macnee N."/>
            <person name="Campin R."/>
            <person name="Mcatee P."/>
            <person name="Drummond R."/>
            <person name="Espley R."/>
            <person name="Ireland H."/>
            <person name="Wu R."/>
            <person name="Atkinson R."/>
            <person name="Karunairetnam S."/>
            <person name="Bulley S."/>
            <person name="Chunkath S."/>
            <person name="Hanley Z."/>
            <person name="Storey R."/>
            <person name="Thrimawithana A."/>
            <person name="Thomson S."/>
            <person name="David C."/>
            <person name="Testolin R."/>
        </authorList>
    </citation>
    <scope>NUCLEOTIDE SEQUENCE [LARGE SCALE GENOMIC DNA]</scope>
    <source>
        <strain evidence="7">cv. Red5</strain>
        <tissue evidence="6">Young leaf</tissue>
    </source>
</reference>
<dbReference type="InterPro" id="IPR037231">
    <property type="entry name" value="NAP-like_sf"/>
</dbReference>
<evidence type="ECO:0000256" key="5">
    <source>
        <dbReference type="SAM" id="MobiDB-lite"/>
    </source>
</evidence>
<dbReference type="InParanoid" id="A0A2R6QH14"/>
<accession>A0A2R6QH14</accession>
<reference evidence="7" key="2">
    <citation type="journal article" date="2018" name="BMC Genomics">
        <title>A manually annotated Actinidia chinensis var. chinensis (kiwifruit) genome highlights the challenges associated with draft genomes and gene prediction in plants.</title>
        <authorList>
            <person name="Pilkington S.M."/>
            <person name="Crowhurst R."/>
            <person name="Hilario E."/>
            <person name="Nardozza S."/>
            <person name="Fraser L."/>
            <person name="Peng Y."/>
            <person name="Gunaseelan K."/>
            <person name="Simpson R."/>
            <person name="Tahir J."/>
            <person name="Deroles S.C."/>
            <person name="Templeton K."/>
            <person name="Luo Z."/>
            <person name="Davy M."/>
            <person name="Cheng C."/>
            <person name="McNeilage M."/>
            <person name="Scaglione D."/>
            <person name="Liu Y."/>
            <person name="Zhang Q."/>
            <person name="Datson P."/>
            <person name="De Silva N."/>
            <person name="Gardiner S.E."/>
            <person name="Bassett H."/>
            <person name="Chagne D."/>
            <person name="McCallum J."/>
            <person name="Dzierzon H."/>
            <person name="Deng C."/>
            <person name="Wang Y.Y."/>
            <person name="Barron L."/>
            <person name="Manako K."/>
            <person name="Bowen J."/>
            <person name="Foster T.M."/>
            <person name="Erridge Z.A."/>
            <person name="Tiffin H."/>
            <person name="Waite C.N."/>
            <person name="Davies K.M."/>
            <person name="Grierson E.P."/>
            <person name="Laing W.A."/>
            <person name="Kirk R."/>
            <person name="Chen X."/>
            <person name="Wood M."/>
            <person name="Montefiori M."/>
            <person name="Brummell D.A."/>
            <person name="Schwinn K.E."/>
            <person name="Catanach A."/>
            <person name="Fullerton C."/>
            <person name="Li D."/>
            <person name="Meiyalaghan S."/>
            <person name="Nieuwenhuizen N."/>
            <person name="Read N."/>
            <person name="Prakash R."/>
            <person name="Hunter D."/>
            <person name="Zhang H."/>
            <person name="McKenzie M."/>
            <person name="Knabel M."/>
            <person name="Harris A."/>
            <person name="Allan A.C."/>
            <person name="Gleave A."/>
            <person name="Chen A."/>
            <person name="Janssen B.J."/>
            <person name="Plunkett B."/>
            <person name="Ampomah-Dwamena C."/>
            <person name="Voogd C."/>
            <person name="Leif D."/>
            <person name="Lafferty D."/>
            <person name="Souleyre E.J.F."/>
            <person name="Varkonyi-Gasic E."/>
            <person name="Gambi F."/>
            <person name="Hanley J."/>
            <person name="Yao J.L."/>
            <person name="Cheung J."/>
            <person name="David K.M."/>
            <person name="Warren B."/>
            <person name="Marsh K."/>
            <person name="Snowden K.C."/>
            <person name="Lin-Wang K."/>
            <person name="Brian L."/>
            <person name="Martinez-Sanchez M."/>
            <person name="Wang M."/>
            <person name="Ileperuma N."/>
            <person name="Macnee N."/>
            <person name="Campin R."/>
            <person name="McAtee P."/>
            <person name="Drummond R.S.M."/>
            <person name="Espley R.V."/>
            <person name="Ireland H.S."/>
            <person name="Wu R."/>
            <person name="Atkinson R.G."/>
            <person name="Karunairetnam S."/>
            <person name="Bulley S."/>
            <person name="Chunkath S."/>
            <person name="Hanley Z."/>
            <person name="Storey R."/>
            <person name="Thrimawithana A.H."/>
            <person name="Thomson S."/>
            <person name="David C."/>
            <person name="Testolin R."/>
            <person name="Huang H."/>
            <person name="Hellens R.P."/>
            <person name="Schaffer R.J."/>
        </authorList>
    </citation>
    <scope>NUCLEOTIDE SEQUENCE [LARGE SCALE GENOMIC DNA]</scope>
    <source>
        <strain evidence="7">cv. Red5</strain>
    </source>
</reference>
<comment type="caution">
    <text evidence="6">The sequence shown here is derived from an EMBL/GenBank/DDBJ whole genome shotgun (WGS) entry which is preliminary data.</text>
</comment>
<dbReference type="GO" id="GO:0042393">
    <property type="term" value="F:histone binding"/>
    <property type="evidence" value="ECO:0007669"/>
    <property type="project" value="UniProtKB-ARBA"/>
</dbReference>
<evidence type="ECO:0000313" key="7">
    <source>
        <dbReference type="Proteomes" id="UP000241394"/>
    </source>
</evidence>
<dbReference type="GO" id="GO:0006334">
    <property type="term" value="P:nucleosome assembly"/>
    <property type="evidence" value="ECO:0007669"/>
    <property type="project" value="InterPro"/>
</dbReference>
<feature type="region of interest" description="Disordered" evidence="5">
    <location>
        <begin position="216"/>
        <end position="267"/>
    </location>
</feature>
<dbReference type="GO" id="GO:0000724">
    <property type="term" value="P:double-strand break repair via homologous recombination"/>
    <property type="evidence" value="ECO:0007669"/>
    <property type="project" value="UniProtKB-ARBA"/>
</dbReference>
<gene>
    <name evidence="6" type="ORF">CEY00_Acc18256</name>
</gene>
<dbReference type="EMBL" id="NKQK01000016">
    <property type="protein sequence ID" value="PSS07902.1"/>
    <property type="molecule type" value="Genomic_DNA"/>
</dbReference>
<name>A0A2R6QH14_ACTCC</name>
<evidence type="ECO:0000256" key="1">
    <source>
        <dbReference type="ARBA" id="ARBA00009947"/>
    </source>
</evidence>
<dbReference type="GO" id="GO:0005634">
    <property type="term" value="C:nucleus"/>
    <property type="evidence" value="ECO:0007669"/>
    <property type="project" value="InterPro"/>
</dbReference>
<dbReference type="PANTHER" id="PTHR11875">
    <property type="entry name" value="TESTIS-SPECIFIC Y-ENCODED PROTEIN"/>
    <property type="match status" value="1"/>
</dbReference>
<proteinExistence type="inferred from homology"/>
<dbReference type="AlphaFoldDB" id="A0A2R6QH14"/>
<dbReference type="STRING" id="1590841.A0A2R6QH14"/>
<feature type="coiled-coil region" evidence="4">
    <location>
        <begin position="27"/>
        <end position="54"/>
    </location>
</feature>
<comment type="similarity">
    <text evidence="1 3">Belongs to the nucleosome assembly protein (NAP) family.</text>
</comment>
<keyword evidence="7" id="KW-1185">Reference proteome</keyword>
<evidence type="ECO:0000256" key="3">
    <source>
        <dbReference type="RuleBase" id="RU003876"/>
    </source>
</evidence>
<feature type="compositionally biased region" description="Acidic residues" evidence="5">
    <location>
        <begin position="224"/>
        <end position="267"/>
    </location>
</feature>
<dbReference type="InterPro" id="IPR002164">
    <property type="entry name" value="NAP_family"/>
</dbReference>
<evidence type="ECO:0000256" key="4">
    <source>
        <dbReference type="SAM" id="Coils"/>
    </source>
</evidence>
<protein>
    <submittedName>
        <fullName evidence="6">NAP1-related protein</fullName>
    </submittedName>
</protein>
<dbReference type="OrthoDB" id="19419at2759"/>
<evidence type="ECO:0000313" key="6">
    <source>
        <dbReference type="EMBL" id="PSS07902.1"/>
    </source>
</evidence>
<dbReference type="Gene3D" id="3.30.1120.90">
    <property type="entry name" value="Nucleosome assembly protein"/>
    <property type="match status" value="1"/>
</dbReference>
<sequence length="267" mass="30981">MVTDKGKKMKVGEKVAEENAEHIDRDLVLSIEKLQEIQDELEKIDEEASDKVLEVEQKYNEIRKPVYEKRNDIIKSIPDFWLTAFLSHPALCDLLTEEDQKIFKYLSSLEVEDFKDVKSGYAITFNFNTNPYFVDTKLTKTFTFLDEGTIKITATPIKWKEGMGIPNGVVREKKGNKRPHADESFFTWFSEARQKDDMDEIQDEIAEIIKEDLWPNPLTYFNSEADEENFDGEDGDEEEKGSEGSEEEEDEQDDEDDDEGDDDDDEN</sequence>
<keyword evidence="4" id="KW-0175">Coiled coil</keyword>
<dbReference type="Gramene" id="PSS07902">
    <property type="protein sequence ID" value="PSS07902"/>
    <property type="gene ID" value="CEY00_Acc18256"/>
</dbReference>
<dbReference type="Pfam" id="PF00956">
    <property type="entry name" value="NAP"/>
    <property type="match status" value="1"/>
</dbReference>
<dbReference type="Proteomes" id="UP000241394">
    <property type="component" value="Chromosome LG16"/>
</dbReference>
<dbReference type="SUPFAM" id="SSF143113">
    <property type="entry name" value="NAP-like"/>
    <property type="match status" value="1"/>
</dbReference>
<evidence type="ECO:0000256" key="2">
    <source>
        <dbReference type="ARBA" id="ARBA00023186"/>
    </source>
</evidence>
<organism evidence="6 7">
    <name type="scientific">Actinidia chinensis var. chinensis</name>
    <name type="common">Chinese soft-hair kiwi</name>
    <dbReference type="NCBI Taxonomy" id="1590841"/>
    <lineage>
        <taxon>Eukaryota</taxon>
        <taxon>Viridiplantae</taxon>
        <taxon>Streptophyta</taxon>
        <taxon>Embryophyta</taxon>
        <taxon>Tracheophyta</taxon>
        <taxon>Spermatophyta</taxon>
        <taxon>Magnoliopsida</taxon>
        <taxon>eudicotyledons</taxon>
        <taxon>Gunneridae</taxon>
        <taxon>Pentapetalae</taxon>
        <taxon>asterids</taxon>
        <taxon>Ericales</taxon>
        <taxon>Actinidiaceae</taxon>
        <taxon>Actinidia</taxon>
    </lineage>
</organism>
<keyword evidence="2" id="KW-0143">Chaperone</keyword>
<dbReference type="FunCoup" id="A0A2R6QH14">
    <property type="interactions" value="5475"/>
</dbReference>
<dbReference type="Gene3D" id="1.20.5.1500">
    <property type="match status" value="1"/>
</dbReference>
<dbReference type="OMA" id="VCHDNEK"/>